<evidence type="ECO:0000259" key="10">
    <source>
        <dbReference type="Pfam" id="PF13841"/>
    </source>
</evidence>
<protein>
    <recommendedName>
        <fullName evidence="9">Beta-defensin</fullName>
    </recommendedName>
</protein>
<feature type="signal peptide" evidence="9">
    <location>
        <begin position="1"/>
        <end position="22"/>
    </location>
</feature>
<evidence type="ECO:0000256" key="9">
    <source>
        <dbReference type="RuleBase" id="RU231113"/>
    </source>
</evidence>
<keyword evidence="3 9" id="KW-0964">Secreted</keyword>
<comment type="similarity">
    <text evidence="2 9">Belongs to the beta-defensin family.</text>
</comment>
<comment type="subcellular location">
    <subcellularLocation>
        <location evidence="1 9">Secreted</location>
    </subcellularLocation>
</comment>
<dbReference type="PANTHER" id="PTHR15001">
    <property type="entry name" value="BETA-DEFENSIN 123-RELATED"/>
    <property type="match status" value="1"/>
</dbReference>
<keyword evidence="8" id="KW-1015">Disulfide bond</keyword>
<evidence type="ECO:0000313" key="12">
    <source>
        <dbReference type="RefSeq" id="XP_019491679.1"/>
    </source>
</evidence>
<dbReference type="AlphaFoldDB" id="A0A8B7QSA6"/>
<dbReference type="Gene3D" id="3.10.360.10">
    <property type="entry name" value="Antimicrobial Peptide, Beta-defensin 2, Chain A"/>
    <property type="match status" value="1"/>
</dbReference>
<gene>
    <name evidence="12" type="primary">DEFB135</name>
</gene>
<organism evidence="11 12">
    <name type="scientific">Hipposideros armiger</name>
    <name type="common">Great Himalayan leaf-nosed bat</name>
    <dbReference type="NCBI Taxonomy" id="186990"/>
    <lineage>
        <taxon>Eukaryota</taxon>
        <taxon>Metazoa</taxon>
        <taxon>Chordata</taxon>
        <taxon>Craniata</taxon>
        <taxon>Vertebrata</taxon>
        <taxon>Euteleostomi</taxon>
        <taxon>Mammalia</taxon>
        <taxon>Eutheria</taxon>
        <taxon>Laurasiatheria</taxon>
        <taxon>Chiroptera</taxon>
        <taxon>Yinpterochiroptera</taxon>
        <taxon>Rhinolophoidea</taxon>
        <taxon>Hipposideridae</taxon>
        <taxon>Hipposideros</taxon>
    </lineage>
</organism>
<feature type="chain" id="PRO_5034610859" description="Beta-defensin" evidence="9">
    <location>
        <begin position="23"/>
        <end position="75"/>
    </location>
</feature>
<dbReference type="OrthoDB" id="9534593at2759"/>
<evidence type="ECO:0000313" key="11">
    <source>
        <dbReference type="Proteomes" id="UP000694851"/>
    </source>
</evidence>
<evidence type="ECO:0000256" key="3">
    <source>
        <dbReference type="ARBA" id="ARBA00022525"/>
    </source>
</evidence>
<dbReference type="RefSeq" id="XP_019491679.1">
    <property type="nucleotide sequence ID" value="XM_019636134.1"/>
</dbReference>
<evidence type="ECO:0000256" key="2">
    <source>
        <dbReference type="ARBA" id="ARBA00007371"/>
    </source>
</evidence>
<keyword evidence="11" id="KW-1185">Reference proteome</keyword>
<proteinExistence type="inferred from homology"/>
<evidence type="ECO:0000256" key="5">
    <source>
        <dbReference type="ARBA" id="ARBA00022729"/>
    </source>
</evidence>
<keyword evidence="5 9" id="KW-0732">Signal</keyword>
<name>A0A8B7QSA6_HIPAR</name>
<dbReference type="GO" id="GO:0042742">
    <property type="term" value="P:defense response to bacterium"/>
    <property type="evidence" value="ECO:0007669"/>
    <property type="project" value="UniProtKB-UniRule"/>
</dbReference>
<keyword evidence="6 9" id="KW-0211">Defensin</keyword>
<feature type="domain" description="Beta-defensin" evidence="10">
    <location>
        <begin position="34"/>
        <end position="63"/>
    </location>
</feature>
<dbReference type="KEGG" id="hai:109379527"/>
<dbReference type="PANTHER" id="PTHR15001:SF10">
    <property type="entry name" value="BETA-DEFENSIN 135"/>
    <property type="match status" value="1"/>
</dbReference>
<evidence type="ECO:0000256" key="6">
    <source>
        <dbReference type="ARBA" id="ARBA00022940"/>
    </source>
</evidence>
<reference evidence="12" key="1">
    <citation type="submission" date="2025-08" db="UniProtKB">
        <authorList>
            <consortium name="RefSeq"/>
        </authorList>
    </citation>
    <scope>IDENTIFICATION</scope>
    <source>
        <tissue evidence="12">Muscle</tissue>
    </source>
</reference>
<dbReference type="CTD" id="613209"/>
<evidence type="ECO:0000256" key="7">
    <source>
        <dbReference type="ARBA" id="ARBA00023022"/>
    </source>
</evidence>
<dbReference type="Pfam" id="PF13841">
    <property type="entry name" value="Defensin_beta_2"/>
    <property type="match status" value="1"/>
</dbReference>
<keyword evidence="4 9" id="KW-0929">Antimicrobial</keyword>
<dbReference type="InterPro" id="IPR025933">
    <property type="entry name" value="Beta_defensin_dom"/>
</dbReference>
<dbReference type="GO" id="GO:0005576">
    <property type="term" value="C:extracellular region"/>
    <property type="evidence" value="ECO:0007669"/>
    <property type="project" value="UniProtKB-SubCell"/>
</dbReference>
<sequence length="75" mass="8723">MRSLIFVLVLLVLLSDVPPVRSGPNRYIKSLFSTCWRLKGICRKTCVKKEEYHIFCGTTWLCCVDKKYLPIRTGK</sequence>
<evidence type="ECO:0000256" key="1">
    <source>
        <dbReference type="ARBA" id="ARBA00004613"/>
    </source>
</evidence>
<dbReference type="Proteomes" id="UP000694851">
    <property type="component" value="Unplaced"/>
</dbReference>
<dbReference type="GeneID" id="109379527"/>
<accession>A0A8B7QSA6</accession>
<dbReference type="GO" id="GO:0045087">
    <property type="term" value="P:innate immune response"/>
    <property type="evidence" value="ECO:0007669"/>
    <property type="project" value="InterPro"/>
</dbReference>
<evidence type="ECO:0000256" key="8">
    <source>
        <dbReference type="ARBA" id="ARBA00023157"/>
    </source>
</evidence>
<comment type="function">
    <text evidence="9">Has antibacterial activity.</text>
</comment>
<dbReference type="InterPro" id="IPR050544">
    <property type="entry name" value="Beta-defensin"/>
</dbReference>
<keyword evidence="7 9" id="KW-0044">Antibiotic</keyword>
<evidence type="ECO:0000256" key="4">
    <source>
        <dbReference type="ARBA" id="ARBA00022529"/>
    </source>
</evidence>